<proteinExistence type="inferred from homology"/>
<evidence type="ECO:0000313" key="3">
    <source>
        <dbReference type="EMBL" id="GGW41164.1"/>
    </source>
</evidence>
<sequence>MKNILVATDFSNNAYCALFYASQLLKSQPCTFYLLNTYNELSLLEGEKLPGFGGKKVMKQLKAASEEGLARTSYRIVLDTGNPNHQFKTISKKGDLGRRILKLIDKKEIDLVVMGNKGQTQAGELFFGSNTIKVVNEMTTCPVLAIPGEMDYISPKEIAFVTDFRTGCQAETISPLLDLIAITDATIKIMHINENKVLSDIQETNKETLRTCFNGIEHSFHEIYEFSDKAKTIDSSLDKYKIDLFSMVHNRRSLFERLTREPVIKDVSMYSDVPFLVLPNKSGK</sequence>
<evidence type="ECO:0000259" key="2">
    <source>
        <dbReference type="Pfam" id="PF00582"/>
    </source>
</evidence>
<feature type="domain" description="UspA" evidence="2">
    <location>
        <begin position="1"/>
        <end position="147"/>
    </location>
</feature>
<dbReference type="InterPro" id="IPR006016">
    <property type="entry name" value="UspA"/>
</dbReference>
<accession>A0A918MPF0</accession>
<name>A0A918MPF0_9FLAO</name>
<dbReference type="Pfam" id="PF00582">
    <property type="entry name" value="Usp"/>
    <property type="match status" value="1"/>
</dbReference>
<comment type="similarity">
    <text evidence="1">Belongs to the universal stress protein A family.</text>
</comment>
<dbReference type="PANTHER" id="PTHR46268:SF6">
    <property type="entry name" value="UNIVERSAL STRESS PROTEIN UP12"/>
    <property type="match status" value="1"/>
</dbReference>
<dbReference type="AlphaFoldDB" id="A0A918MPF0"/>
<dbReference type="Proteomes" id="UP000634668">
    <property type="component" value="Unassembled WGS sequence"/>
</dbReference>
<dbReference type="CDD" id="cd00293">
    <property type="entry name" value="USP-like"/>
    <property type="match status" value="1"/>
</dbReference>
<comment type="caution">
    <text evidence="3">The sequence shown here is derived from an EMBL/GenBank/DDBJ whole genome shotgun (WGS) entry which is preliminary data.</text>
</comment>
<evidence type="ECO:0000313" key="4">
    <source>
        <dbReference type="Proteomes" id="UP000634668"/>
    </source>
</evidence>
<dbReference type="SUPFAM" id="SSF52402">
    <property type="entry name" value="Adenine nucleotide alpha hydrolases-like"/>
    <property type="match status" value="2"/>
</dbReference>
<evidence type="ECO:0000256" key="1">
    <source>
        <dbReference type="ARBA" id="ARBA00008791"/>
    </source>
</evidence>
<dbReference type="RefSeq" id="WP_026814139.1">
    <property type="nucleotide sequence ID" value="NZ_BMWP01000020.1"/>
</dbReference>
<dbReference type="Gene3D" id="3.40.50.12370">
    <property type="match status" value="1"/>
</dbReference>
<gene>
    <name evidence="3" type="ORF">GCM10007383_27400</name>
</gene>
<protein>
    <recommendedName>
        <fullName evidence="2">UspA domain-containing protein</fullName>
    </recommendedName>
</protein>
<keyword evidence="4" id="KW-1185">Reference proteome</keyword>
<reference evidence="3" key="1">
    <citation type="journal article" date="2014" name="Int. J. Syst. Evol. Microbiol.">
        <title>Complete genome sequence of Corynebacterium casei LMG S-19264T (=DSM 44701T), isolated from a smear-ripened cheese.</title>
        <authorList>
            <consortium name="US DOE Joint Genome Institute (JGI-PGF)"/>
            <person name="Walter F."/>
            <person name="Albersmeier A."/>
            <person name="Kalinowski J."/>
            <person name="Ruckert C."/>
        </authorList>
    </citation>
    <scope>NUCLEOTIDE SEQUENCE</scope>
    <source>
        <strain evidence="3">KCTC 12113</strain>
    </source>
</reference>
<dbReference type="EMBL" id="BMWP01000020">
    <property type="protein sequence ID" value="GGW41164.1"/>
    <property type="molecule type" value="Genomic_DNA"/>
</dbReference>
<reference evidence="3" key="2">
    <citation type="submission" date="2020-09" db="EMBL/GenBank/DDBJ databases">
        <authorList>
            <person name="Sun Q."/>
            <person name="Kim S."/>
        </authorList>
    </citation>
    <scope>NUCLEOTIDE SEQUENCE</scope>
    <source>
        <strain evidence="3">KCTC 12113</strain>
    </source>
</reference>
<dbReference type="PANTHER" id="PTHR46268">
    <property type="entry name" value="STRESS RESPONSE PROTEIN NHAX"/>
    <property type="match status" value="1"/>
</dbReference>
<organism evidence="3 4">
    <name type="scientific">Arenibacter certesii</name>
    <dbReference type="NCBI Taxonomy" id="228955"/>
    <lineage>
        <taxon>Bacteria</taxon>
        <taxon>Pseudomonadati</taxon>
        <taxon>Bacteroidota</taxon>
        <taxon>Flavobacteriia</taxon>
        <taxon>Flavobacteriales</taxon>
        <taxon>Flavobacteriaceae</taxon>
        <taxon>Arenibacter</taxon>
    </lineage>
</organism>